<dbReference type="STRING" id="211460.YH63_09525"/>
<dbReference type="RefSeq" id="WP_046827825.1">
    <property type="nucleotide sequence ID" value="NZ_LBIA02000001.1"/>
</dbReference>
<comment type="caution">
    <text evidence="2">The sequence shown here is derived from an EMBL/GenBank/DDBJ whole genome shotgun (WGS) entry which is preliminary data.</text>
</comment>
<feature type="chain" id="PRO_5020846578" evidence="1">
    <location>
        <begin position="29"/>
        <end position="136"/>
    </location>
</feature>
<dbReference type="OrthoDB" id="8265206at2"/>
<reference evidence="2" key="1">
    <citation type="submission" date="2019-04" db="EMBL/GenBank/DDBJ databases">
        <title>Whole genome sequencing of cave bacteria.</title>
        <authorList>
            <person name="Gan H.M."/>
            <person name="Barton H."/>
            <person name="Savka M.A."/>
        </authorList>
    </citation>
    <scope>NUCLEOTIDE SEQUENCE [LARGE SCALE GENOMIC DNA]</scope>
    <source>
        <strain evidence="2">LC387</strain>
    </source>
</reference>
<sequence length="136" mass="14441">MILRLFANVPAMLAAGCLAVLMSSDAFAQQKAKPINTGEVLSGELTAMRSGPKKKRVITYQLTSEPRRLPGPTGLCNLETGPETFQIVTNSDAEAAALKPFIGKSIALKANEMACAQAAGQLSDAIVTKWNVVTRH</sequence>
<keyword evidence="3" id="KW-1185">Reference proteome</keyword>
<dbReference type="EMBL" id="LBIA02000001">
    <property type="protein sequence ID" value="TKT71618.1"/>
    <property type="molecule type" value="Genomic_DNA"/>
</dbReference>
<accession>A0A4U6BRG4</accession>
<keyword evidence="1" id="KW-0732">Signal</keyword>
<protein>
    <submittedName>
        <fullName evidence="2">Uncharacterized protein</fullName>
    </submittedName>
</protein>
<evidence type="ECO:0000313" key="3">
    <source>
        <dbReference type="Proteomes" id="UP000034832"/>
    </source>
</evidence>
<name>A0A4U6BRG4_9BRAD</name>
<gene>
    <name evidence="2" type="ORF">YH63_009430</name>
</gene>
<dbReference type="AlphaFoldDB" id="A0A4U6BRG4"/>
<feature type="signal peptide" evidence="1">
    <location>
        <begin position="1"/>
        <end position="28"/>
    </location>
</feature>
<evidence type="ECO:0000313" key="2">
    <source>
        <dbReference type="EMBL" id="TKT71618.1"/>
    </source>
</evidence>
<organism evidence="2 3">
    <name type="scientific">Afipia massiliensis</name>
    <dbReference type="NCBI Taxonomy" id="211460"/>
    <lineage>
        <taxon>Bacteria</taxon>
        <taxon>Pseudomonadati</taxon>
        <taxon>Pseudomonadota</taxon>
        <taxon>Alphaproteobacteria</taxon>
        <taxon>Hyphomicrobiales</taxon>
        <taxon>Nitrobacteraceae</taxon>
        <taxon>Afipia</taxon>
    </lineage>
</organism>
<dbReference type="PROSITE" id="PS51257">
    <property type="entry name" value="PROKAR_LIPOPROTEIN"/>
    <property type="match status" value="1"/>
</dbReference>
<evidence type="ECO:0000256" key="1">
    <source>
        <dbReference type="SAM" id="SignalP"/>
    </source>
</evidence>
<dbReference type="Proteomes" id="UP000034832">
    <property type="component" value="Unassembled WGS sequence"/>
</dbReference>
<proteinExistence type="predicted"/>